<dbReference type="PROSITE" id="PS50088">
    <property type="entry name" value="ANK_REPEAT"/>
    <property type="match status" value="2"/>
</dbReference>
<name>A0A8E2JDZ9_9PEZI</name>
<protein>
    <submittedName>
        <fullName evidence="4">Ankyrin</fullName>
    </submittedName>
</protein>
<reference evidence="4 5" key="1">
    <citation type="journal article" date="2016" name="Nat. Commun.">
        <title>Ectomycorrhizal ecology is imprinted in the genome of the dominant symbiotic fungus Cenococcum geophilum.</title>
        <authorList>
            <consortium name="DOE Joint Genome Institute"/>
            <person name="Peter M."/>
            <person name="Kohler A."/>
            <person name="Ohm R.A."/>
            <person name="Kuo A."/>
            <person name="Krutzmann J."/>
            <person name="Morin E."/>
            <person name="Arend M."/>
            <person name="Barry K.W."/>
            <person name="Binder M."/>
            <person name="Choi C."/>
            <person name="Clum A."/>
            <person name="Copeland A."/>
            <person name="Grisel N."/>
            <person name="Haridas S."/>
            <person name="Kipfer T."/>
            <person name="LaButti K."/>
            <person name="Lindquist E."/>
            <person name="Lipzen A."/>
            <person name="Maire R."/>
            <person name="Meier B."/>
            <person name="Mihaltcheva S."/>
            <person name="Molinier V."/>
            <person name="Murat C."/>
            <person name="Poggeler S."/>
            <person name="Quandt C.A."/>
            <person name="Sperisen C."/>
            <person name="Tritt A."/>
            <person name="Tisserant E."/>
            <person name="Crous P.W."/>
            <person name="Henrissat B."/>
            <person name="Nehls U."/>
            <person name="Egli S."/>
            <person name="Spatafora J.W."/>
            <person name="Grigoriev I.V."/>
            <person name="Martin F.M."/>
        </authorList>
    </citation>
    <scope>NUCLEOTIDE SEQUENCE [LARGE SCALE GENOMIC DNA]</scope>
    <source>
        <strain evidence="4 5">CBS 459.81</strain>
    </source>
</reference>
<accession>A0A8E2JDZ9</accession>
<keyword evidence="2 3" id="KW-0040">ANK repeat</keyword>
<dbReference type="PRINTS" id="PR01415">
    <property type="entry name" value="ANKYRIN"/>
</dbReference>
<evidence type="ECO:0000313" key="5">
    <source>
        <dbReference type="Proteomes" id="UP000250266"/>
    </source>
</evidence>
<evidence type="ECO:0000256" key="2">
    <source>
        <dbReference type="ARBA" id="ARBA00023043"/>
    </source>
</evidence>
<dbReference type="Proteomes" id="UP000250266">
    <property type="component" value="Unassembled WGS sequence"/>
</dbReference>
<keyword evidence="5" id="KW-1185">Reference proteome</keyword>
<dbReference type="EMBL" id="KV745026">
    <property type="protein sequence ID" value="OCK79034.1"/>
    <property type="molecule type" value="Genomic_DNA"/>
</dbReference>
<keyword evidence="1" id="KW-0677">Repeat</keyword>
<dbReference type="Pfam" id="PF12796">
    <property type="entry name" value="Ank_2"/>
    <property type="match status" value="1"/>
</dbReference>
<dbReference type="OrthoDB" id="539213at2759"/>
<gene>
    <name evidence="4" type="ORF">K432DRAFT_258559</name>
</gene>
<dbReference type="PANTHER" id="PTHR24171:SF9">
    <property type="entry name" value="ANKYRIN REPEAT DOMAIN-CONTAINING PROTEIN 39"/>
    <property type="match status" value="1"/>
</dbReference>
<proteinExistence type="predicted"/>
<dbReference type="PROSITE" id="PS50297">
    <property type="entry name" value="ANK_REP_REGION"/>
    <property type="match status" value="2"/>
</dbReference>
<feature type="repeat" description="ANK" evidence="3">
    <location>
        <begin position="40"/>
        <end position="72"/>
    </location>
</feature>
<dbReference type="PANTHER" id="PTHR24171">
    <property type="entry name" value="ANKYRIN REPEAT DOMAIN-CONTAINING PROTEIN 39-RELATED"/>
    <property type="match status" value="1"/>
</dbReference>
<evidence type="ECO:0000313" key="4">
    <source>
        <dbReference type="EMBL" id="OCK79034.1"/>
    </source>
</evidence>
<feature type="non-terminal residue" evidence="4">
    <location>
        <position position="1"/>
    </location>
</feature>
<feature type="non-terminal residue" evidence="4">
    <location>
        <position position="76"/>
    </location>
</feature>
<feature type="repeat" description="ANK" evidence="3">
    <location>
        <begin position="7"/>
        <end position="39"/>
    </location>
</feature>
<organism evidence="4 5">
    <name type="scientific">Lepidopterella palustris CBS 459.81</name>
    <dbReference type="NCBI Taxonomy" id="1314670"/>
    <lineage>
        <taxon>Eukaryota</taxon>
        <taxon>Fungi</taxon>
        <taxon>Dikarya</taxon>
        <taxon>Ascomycota</taxon>
        <taxon>Pezizomycotina</taxon>
        <taxon>Dothideomycetes</taxon>
        <taxon>Pleosporomycetidae</taxon>
        <taxon>Mytilinidiales</taxon>
        <taxon>Argynnaceae</taxon>
        <taxon>Lepidopterella</taxon>
    </lineage>
</organism>
<dbReference type="InterPro" id="IPR036770">
    <property type="entry name" value="Ankyrin_rpt-contain_sf"/>
</dbReference>
<evidence type="ECO:0000256" key="1">
    <source>
        <dbReference type="ARBA" id="ARBA00022737"/>
    </source>
</evidence>
<sequence length="76" mass="8153">LESRDANGRTALYLAAKGGHETATRLLLDSGAKMTAKREGGKTPLQNCIVRGHVKMARLLLEYGADIEARDSAGRT</sequence>
<evidence type="ECO:0000256" key="3">
    <source>
        <dbReference type="PROSITE-ProRule" id="PRU00023"/>
    </source>
</evidence>
<dbReference type="Gene3D" id="1.25.40.20">
    <property type="entry name" value="Ankyrin repeat-containing domain"/>
    <property type="match status" value="1"/>
</dbReference>
<dbReference type="SMART" id="SM00248">
    <property type="entry name" value="ANK"/>
    <property type="match status" value="2"/>
</dbReference>
<dbReference type="SUPFAM" id="SSF48403">
    <property type="entry name" value="Ankyrin repeat"/>
    <property type="match status" value="1"/>
</dbReference>
<dbReference type="InterPro" id="IPR002110">
    <property type="entry name" value="Ankyrin_rpt"/>
</dbReference>
<dbReference type="AlphaFoldDB" id="A0A8E2JDZ9"/>